<dbReference type="Pfam" id="PF02259">
    <property type="entry name" value="FAT"/>
    <property type="match status" value="1"/>
</dbReference>
<dbReference type="Proteomes" id="UP001142055">
    <property type="component" value="Chromosome 2"/>
</dbReference>
<evidence type="ECO:0000259" key="13">
    <source>
        <dbReference type="PROSITE" id="PS51190"/>
    </source>
</evidence>
<gene>
    <name evidence="14" type="ORF">RDWZM_007102</name>
</gene>
<dbReference type="InterPro" id="IPR000403">
    <property type="entry name" value="PI3/4_kinase_cat_dom"/>
</dbReference>
<evidence type="ECO:0000256" key="1">
    <source>
        <dbReference type="ARBA" id="ARBA00004123"/>
    </source>
</evidence>
<dbReference type="PROSITE" id="PS51190">
    <property type="entry name" value="FATC"/>
    <property type="match status" value="1"/>
</dbReference>
<keyword evidence="6" id="KW-0547">Nucleotide-binding</keyword>
<dbReference type="EMBL" id="JAPWDV010000002">
    <property type="protein sequence ID" value="KAJ6221290.1"/>
    <property type="molecule type" value="Genomic_DNA"/>
</dbReference>
<dbReference type="GO" id="GO:0005694">
    <property type="term" value="C:chromosome"/>
    <property type="evidence" value="ECO:0007669"/>
    <property type="project" value="TreeGrafter"/>
</dbReference>
<dbReference type="InterPro" id="IPR057564">
    <property type="entry name" value="HEAT_ATR"/>
</dbReference>
<dbReference type="PROSITE" id="PS00916">
    <property type="entry name" value="PI3_4_KINASE_2"/>
    <property type="match status" value="1"/>
</dbReference>
<dbReference type="OMA" id="NELLCWI"/>
<dbReference type="SMART" id="SM01343">
    <property type="entry name" value="FATC"/>
    <property type="match status" value="1"/>
</dbReference>
<keyword evidence="15" id="KW-1185">Reference proteome</keyword>
<dbReference type="InterPro" id="IPR036940">
    <property type="entry name" value="PI3/4_kinase_cat_sf"/>
</dbReference>
<organism evidence="14 15">
    <name type="scientific">Blomia tropicalis</name>
    <name type="common">Mite</name>
    <dbReference type="NCBI Taxonomy" id="40697"/>
    <lineage>
        <taxon>Eukaryota</taxon>
        <taxon>Metazoa</taxon>
        <taxon>Ecdysozoa</taxon>
        <taxon>Arthropoda</taxon>
        <taxon>Chelicerata</taxon>
        <taxon>Arachnida</taxon>
        <taxon>Acari</taxon>
        <taxon>Acariformes</taxon>
        <taxon>Sarcoptiformes</taxon>
        <taxon>Astigmata</taxon>
        <taxon>Glycyphagoidea</taxon>
        <taxon>Echimyopodidae</taxon>
        <taxon>Blomia</taxon>
    </lineage>
</organism>
<protein>
    <recommendedName>
        <fullName evidence="11">Serine/threonine-protein kinase ATR</fullName>
        <ecNumber evidence="3">2.7.11.1</ecNumber>
    </recommendedName>
</protein>
<dbReference type="Pfam" id="PF25030">
    <property type="entry name" value="M-HEAT_ATR"/>
    <property type="match status" value="1"/>
</dbReference>
<dbReference type="GO" id="GO:0000723">
    <property type="term" value="P:telomere maintenance"/>
    <property type="evidence" value="ECO:0007669"/>
    <property type="project" value="TreeGrafter"/>
</dbReference>
<evidence type="ECO:0000256" key="9">
    <source>
        <dbReference type="ARBA" id="ARBA00022840"/>
    </source>
</evidence>
<comment type="caution">
    <text evidence="14">The sequence shown here is derived from an EMBL/GenBank/DDBJ whole genome shotgun (WGS) entry which is preliminary data.</text>
</comment>
<dbReference type="GO" id="GO:0005634">
    <property type="term" value="C:nucleus"/>
    <property type="evidence" value="ECO:0007669"/>
    <property type="project" value="UniProtKB-SubCell"/>
</dbReference>
<dbReference type="SMART" id="SM00146">
    <property type="entry name" value="PI3Kc"/>
    <property type="match status" value="1"/>
</dbReference>
<dbReference type="GO" id="GO:0004674">
    <property type="term" value="F:protein serine/threonine kinase activity"/>
    <property type="evidence" value="ECO:0007669"/>
    <property type="project" value="UniProtKB-KW"/>
</dbReference>
<dbReference type="InterPro" id="IPR056802">
    <property type="entry name" value="ATR-like_M-HEAT"/>
</dbReference>
<comment type="similarity">
    <text evidence="2">Belongs to the PI3/PI4-kinase family. ATM subfamily.</text>
</comment>
<evidence type="ECO:0000256" key="2">
    <source>
        <dbReference type="ARBA" id="ARBA00010769"/>
    </source>
</evidence>
<dbReference type="PROSITE" id="PS50290">
    <property type="entry name" value="PI3_4_KINASE_3"/>
    <property type="match status" value="1"/>
</dbReference>
<dbReference type="GO" id="GO:0000077">
    <property type="term" value="P:DNA damage checkpoint signaling"/>
    <property type="evidence" value="ECO:0007669"/>
    <property type="project" value="TreeGrafter"/>
</dbReference>
<dbReference type="InterPro" id="IPR003152">
    <property type="entry name" value="FATC_dom"/>
</dbReference>
<dbReference type="Pfam" id="PF23593">
    <property type="entry name" value="HEAT_ATR"/>
    <property type="match status" value="1"/>
</dbReference>
<dbReference type="GO" id="GO:0006281">
    <property type="term" value="P:DNA repair"/>
    <property type="evidence" value="ECO:0007669"/>
    <property type="project" value="TreeGrafter"/>
</dbReference>
<keyword evidence="10" id="KW-0539">Nucleus</keyword>
<keyword evidence="7" id="KW-0227">DNA damage</keyword>
<keyword evidence="8" id="KW-0418">Kinase</keyword>
<keyword evidence="9" id="KW-0067">ATP-binding</keyword>
<dbReference type="PANTHER" id="PTHR11139:SF69">
    <property type="entry name" value="SERINE_THREONINE-PROTEIN KINASE ATR"/>
    <property type="match status" value="1"/>
</dbReference>
<keyword evidence="4" id="KW-0723">Serine/threonine-protein kinase</keyword>
<dbReference type="SUPFAM" id="SSF56112">
    <property type="entry name" value="Protein kinase-like (PK-like)"/>
    <property type="match status" value="1"/>
</dbReference>
<feature type="domain" description="FATC" evidence="13">
    <location>
        <begin position="2408"/>
        <end position="2440"/>
    </location>
</feature>
<dbReference type="InterPro" id="IPR011009">
    <property type="entry name" value="Kinase-like_dom_sf"/>
</dbReference>
<dbReference type="InterPro" id="IPR018936">
    <property type="entry name" value="PI3/4_kinase_CS"/>
</dbReference>
<evidence type="ECO:0000256" key="11">
    <source>
        <dbReference type="ARBA" id="ARBA00024420"/>
    </source>
</evidence>
<comment type="subcellular location">
    <subcellularLocation>
        <location evidence="1">Nucleus</location>
    </subcellularLocation>
</comment>
<reference evidence="14" key="1">
    <citation type="submission" date="2022-12" db="EMBL/GenBank/DDBJ databases">
        <title>Genome assemblies of Blomia tropicalis.</title>
        <authorList>
            <person name="Cui Y."/>
        </authorList>
    </citation>
    <scope>NUCLEOTIDE SEQUENCE</scope>
    <source>
        <tissue evidence="14">Adult mites</tissue>
    </source>
</reference>
<keyword evidence="5" id="KW-0808">Transferase</keyword>
<dbReference type="InterPro" id="IPR050517">
    <property type="entry name" value="DDR_Repair_Kinase"/>
</dbReference>
<dbReference type="PANTHER" id="PTHR11139">
    <property type="entry name" value="ATAXIA TELANGIECTASIA MUTATED ATM -RELATED"/>
    <property type="match status" value="1"/>
</dbReference>
<evidence type="ECO:0000259" key="12">
    <source>
        <dbReference type="PROSITE" id="PS50290"/>
    </source>
</evidence>
<evidence type="ECO:0000256" key="4">
    <source>
        <dbReference type="ARBA" id="ARBA00022527"/>
    </source>
</evidence>
<evidence type="ECO:0000256" key="5">
    <source>
        <dbReference type="ARBA" id="ARBA00022679"/>
    </source>
</evidence>
<name>A0A9Q0RP75_BLOTA</name>
<evidence type="ECO:0000313" key="15">
    <source>
        <dbReference type="Proteomes" id="UP001142055"/>
    </source>
</evidence>
<feature type="domain" description="PI3K/PI4K catalytic" evidence="12">
    <location>
        <begin position="2080"/>
        <end position="2412"/>
    </location>
</feature>
<dbReference type="InterPro" id="IPR003151">
    <property type="entry name" value="PIK-rel_kinase_FAT"/>
</dbReference>
<evidence type="ECO:0000256" key="7">
    <source>
        <dbReference type="ARBA" id="ARBA00022763"/>
    </source>
</evidence>
<accession>A0A9Q0RP75</accession>
<dbReference type="Gene3D" id="3.30.1010.10">
    <property type="entry name" value="Phosphatidylinositol 3-kinase Catalytic Subunit, Chain A, domain 4"/>
    <property type="match status" value="1"/>
</dbReference>
<dbReference type="EC" id="2.7.11.1" evidence="3"/>
<dbReference type="Gene3D" id="1.10.1070.11">
    <property type="entry name" value="Phosphatidylinositol 3-/4-kinase, catalytic domain"/>
    <property type="match status" value="1"/>
</dbReference>
<evidence type="ECO:0000313" key="14">
    <source>
        <dbReference type="EMBL" id="KAJ6221290.1"/>
    </source>
</evidence>
<sequence length="2440" mass="283331">MFLANGCNGCYHGLDDTENEEQFDDDEDEEVPVTDTKELTDSVQDRPDELSEKLVQHILSFGYHWTVLNDQIEFICSLINYDGSWNDHGKKLIIEKDEIISFMIILTNFALKFPEHHSLSKLLGNFFKNLTYASIYWSSNSNPPELEHSLKLDLFADSSAQILKSIETLEETNPILVETIPWLLNSFLLFDILSVKRQLTEEYHCNLMNVIEKVNNLDPDLIQNDETWFAFVEMLGLTIDIEDSIKEKNSYNPEMVKNYVINIIEMAFEDGFVPIDVKPDSNIEHLLQSYYQILAMNALVNFSNHIDISIQQLFAFSEKEISEKLVEILSRFEEPDPCILIDQCTKLFKQSTIVKDLLRFMLPPILLKQNYASEALLKGLRNLTNQPSYKVFQNFIVEILLYIFYKEKGANQQVFEVFEFSSNCLGRSLFPQIYPYRLFFISKCLINYSICPLITKRALSFAYNLDPIVHLDPERTDTILLVQSETFINNDAKWNEFLRDYFSIFLRYCDLCLVRNKMNQIYDQPQMFESFLLLMNLVSEKTVEQYRIKVFGSIRMMFEIDGNQNHKFIIIGFQILADFIKIVSTEYVQSEIVSICLLVFPFLNQFPQEAGKVFNRLFKHTFPKQIYYQLYFIPVVPESTSYEQGSIMAILQSINEIIHKHMGREEIESNSVDMKNLTTIEQFIDYLQSDQFGRKCRNILFVLDHINCGSIPIQEMALTKLLELINQNRELFHQIHSKSLKDCKYLYDDLSWVRLSLFQEGFDGMNQFEKKMYDTLSKIETIADFFRYLIIELSNCAKYATGEQLNLASLCLSAIGAIDPRWMKIKCVTLRVENRLDNRKLLTLPNDPITRIDFTNLKLFRHQNREFKLFLLQTLSNEARHSTQYHIAAAASNAMVKLIKLFEDRRQCRIVDNGDSMVTSSGIIRSDKIESYVNQMAGPTQFRAPNSDVIISQGMNKLDILDELEAVFINERNEPIDRKKHLSRDVSEFITLLENYFFYNLKSISPSLITMEQFFESINPSMSYRTFVSEFIEMLFHCFILDGTSLIPKQRLNVSYQAILSQAYSQMATMNHESCNDRTFSEMLAKLATIQTPIELFYSCYHMLIENLQLAHLLLPSLLIVSLGLGDQESQKRLGEHVRSLINDKLLLNSEYFANELGPMISELLCFLHDVLKEFISNRQLVHNHIIPNLSLRNRAKRFDYEFCGVSIFLDHFQLPEVSRLSYVSHSYYRALFYIEQHYSSLKEKQVSPIVLCHYIQDNLTFLMRIFAGLNDADSINGCSILSRSQFTRLEQQYYQTLARKSNQQLPLCISDKIVKSDIKKIMKGSKPTMEIYENCANYQHILHLLNQDPPKGFQSPLEWYQSIEAYAQPSSESDRLAAQIPSSLTTAPVSPHIVESAKKMNEWDYNESMLNSNGSNLNPIFTSLYSLEAPFMLESKLTEVRNIALTSLRAASFASGPVAYHRAYWNSIVPLHMIYDVYYFAQTLYVQLMESWQTSSSISSMSPDQTVDSVETMFQEMLQQFKLRNSILPSISNSLDMNEDVIQRVLDVQRSLVSIVRHHHLKRQSINADGVPSRPPLSNVLLTIETFRFWIHSLRAALNCGQLDRAYSHMLAAYQLYYEQRDQHNNAFQLDDDEILDFTLNAARVFWYKNDSNSAIKLLKSEIDRKYSDIHRHCCLETARLYDKPTNARDFVEVINTLQLNSSMNCMNFESTRPFVSSRACLMDNSFKLESVSQANLDRYGKIELVYSDYCNHSKQLPMNSLMVLYRAAVIARPKWEKGHYKLAIFLFNMIQEFEINSKTIGVDTSINFVKLEDIIELKNQVIKVLVESLKHDTKRVSVSLKYILDIWTQMGSEYHTIATTSKLPKVYRHFEYTPVQINRVKDLYHRYLGLINTNIVQLTKSCSLAIFLMEVDTLIAHILHPCELVSINVRDILSTLLAEYPHHMSWKFTRCLRATNRRGMISKLIHTTAIKKPSTFFNLQKYYTDFQSFTSLLSDIARYKHRARNRQSSSSSTNPLDSNKFAIRQVCPKLIRILENLGEHRFIMPCNDILLPTLTTVERASTKENFNHFFRGHFIEKVDEYGCSMKSLQAPKRITFLCHDGINRTVLCKAVDDLRKDQLMMNFSNLLNQCYRGEVPDVGTLHESEKHEDELRTRARRKQNRLHIRTYTVCAISDEFGVIEWVHGLQSYKTIVEPLYNKTRAGKKRYQFARLNYIKNASQNDSFRRLENFRKALPNFLPAVFQNWFVNHFADSYSWWNARCNFTWSTAAYSIVGYMLGLGDRHTENLLIDPSNGEMVQVDFNCLFNKGEEFVVPECVPFRLTHNMVSAMGLLGVDGQFRHTAEDVCLLLRQYRSLFVRFTKILIHDPLEEWTSSGECAEKAEKALLGVEARLAGFCSHDARGIPKGTKIYADQQVDMLIKEATSFENIGLMYHGWAPYL</sequence>
<dbReference type="GO" id="GO:0005524">
    <property type="term" value="F:ATP binding"/>
    <property type="evidence" value="ECO:0007669"/>
    <property type="project" value="UniProtKB-KW"/>
</dbReference>
<proteinExistence type="inferred from homology"/>
<dbReference type="Pfam" id="PF02260">
    <property type="entry name" value="FATC"/>
    <property type="match status" value="1"/>
</dbReference>
<dbReference type="Pfam" id="PF00454">
    <property type="entry name" value="PI3_PI4_kinase"/>
    <property type="match status" value="1"/>
</dbReference>
<evidence type="ECO:0000256" key="10">
    <source>
        <dbReference type="ARBA" id="ARBA00023242"/>
    </source>
</evidence>
<evidence type="ECO:0000256" key="8">
    <source>
        <dbReference type="ARBA" id="ARBA00022777"/>
    </source>
</evidence>
<evidence type="ECO:0000256" key="6">
    <source>
        <dbReference type="ARBA" id="ARBA00022741"/>
    </source>
</evidence>
<evidence type="ECO:0000256" key="3">
    <source>
        <dbReference type="ARBA" id="ARBA00012513"/>
    </source>
</evidence>